<dbReference type="STRING" id="407821.A0A087T6U6"/>
<reference evidence="4 5" key="1">
    <citation type="submission" date="2013-11" db="EMBL/GenBank/DDBJ databases">
        <title>Genome sequencing of Stegodyphus mimosarum.</title>
        <authorList>
            <person name="Bechsgaard J."/>
        </authorList>
    </citation>
    <scope>NUCLEOTIDE SEQUENCE [LARGE SCALE GENOMIC DNA]</scope>
</reference>
<feature type="chain" id="PRO_5001829355" evidence="2">
    <location>
        <begin position="24"/>
        <end position="358"/>
    </location>
</feature>
<dbReference type="Gene3D" id="2.60.40.10">
    <property type="entry name" value="Immunoglobulins"/>
    <property type="match status" value="2"/>
</dbReference>
<evidence type="ECO:0000256" key="1">
    <source>
        <dbReference type="SAM" id="Phobius"/>
    </source>
</evidence>
<protein>
    <submittedName>
        <fullName evidence="4">Phosphotidylinositol phosphatase PTPRQ</fullName>
    </submittedName>
</protein>
<dbReference type="CDD" id="cd00063">
    <property type="entry name" value="FN3"/>
    <property type="match status" value="2"/>
</dbReference>
<dbReference type="InterPro" id="IPR013783">
    <property type="entry name" value="Ig-like_fold"/>
</dbReference>
<dbReference type="PANTHER" id="PTHR26391:SF18">
    <property type="entry name" value="PROTEIN KINASE RECEPTOR TIE-1, PUTATIVE-RELATED"/>
    <property type="match status" value="1"/>
</dbReference>
<evidence type="ECO:0000256" key="2">
    <source>
        <dbReference type="SAM" id="SignalP"/>
    </source>
</evidence>
<accession>A0A087T6U6</accession>
<dbReference type="EMBL" id="KK113703">
    <property type="protein sequence ID" value="KFM60835.1"/>
    <property type="molecule type" value="Genomic_DNA"/>
</dbReference>
<keyword evidence="1" id="KW-1133">Transmembrane helix</keyword>
<sequence length="358" mass="40047">MADFVYVCVVLLIGFTHIKISTAGDCTDFWDISTEENGRVQWFGVDRDGVMDVRIEVDDALSSECSVASKLGVPFSAREVHFKLPCPISKYQVNATLICSKNETSSRIMRFSVPSEDLIPEHVRVIAITNTSIILKWNKPTSFNDSDVTYSVELVNRNSEATFVQNTSDVSYHFQNLMPYTLYSVRVRAFADDTDGNWTEPIKIRTEIGVPSQPSIKRASSNHDSIWVEWLKPEFPNGPNVTYIVIWKDDNVQLGLRKTNETSVKILGLKSFTHYFIQVCAVNAAGIGQCTDFVGFSTGGRGDISPLIWIFAIAVPVAFLIFIVIPVIIEIKKRKLKSASNSKSARVPMPMSFSGIRR</sequence>
<dbReference type="Pfam" id="PF00041">
    <property type="entry name" value="fn3"/>
    <property type="match status" value="2"/>
</dbReference>
<feature type="non-terminal residue" evidence="4">
    <location>
        <position position="358"/>
    </location>
</feature>
<keyword evidence="5" id="KW-1185">Reference proteome</keyword>
<keyword evidence="2" id="KW-0732">Signal</keyword>
<organism evidence="4 5">
    <name type="scientific">Stegodyphus mimosarum</name>
    <name type="common">African social velvet spider</name>
    <dbReference type="NCBI Taxonomy" id="407821"/>
    <lineage>
        <taxon>Eukaryota</taxon>
        <taxon>Metazoa</taxon>
        <taxon>Ecdysozoa</taxon>
        <taxon>Arthropoda</taxon>
        <taxon>Chelicerata</taxon>
        <taxon>Arachnida</taxon>
        <taxon>Araneae</taxon>
        <taxon>Araneomorphae</taxon>
        <taxon>Entelegynae</taxon>
        <taxon>Eresoidea</taxon>
        <taxon>Eresidae</taxon>
        <taxon>Stegodyphus</taxon>
    </lineage>
</organism>
<dbReference type="SUPFAM" id="SSF49265">
    <property type="entry name" value="Fibronectin type III"/>
    <property type="match status" value="1"/>
</dbReference>
<proteinExistence type="predicted"/>
<dbReference type="SMART" id="SM00060">
    <property type="entry name" value="FN3"/>
    <property type="match status" value="2"/>
</dbReference>
<dbReference type="AlphaFoldDB" id="A0A087T6U6"/>
<dbReference type="PANTHER" id="PTHR26391">
    <property type="entry name" value="INACTIVE TYROSINE-PROTEIN KINASE 7"/>
    <property type="match status" value="1"/>
</dbReference>
<feature type="domain" description="Fibronectin type-III" evidence="3">
    <location>
        <begin position="210"/>
        <end position="301"/>
    </location>
</feature>
<dbReference type="OrthoDB" id="10253954at2759"/>
<feature type="signal peptide" evidence="2">
    <location>
        <begin position="1"/>
        <end position="23"/>
    </location>
</feature>
<dbReference type="Proteomes" id="UP000054359">
    <property type="component" value="Unassembled WGS sequence"/>
</dbReference>
<dbReference type="PROSITE" id="PS50853">
    <property type="entry name" value="FN3"/>
    <property type="match status" value="2"/>
</dbReference>
<gene>
    <name evidence="4" type="ORF">X975_15369</name>
</gene>
<feature type="domain" description="Fibronectin type-III" evidence="3">
    <location>
        <begin position="119"/>
        <end position="209"/>
    </location>
</feature>
<keyword evidence="1" id="KW-0472">Membrane</keyword>
<evidence type="ECO:0000259" key="3">
    <source>
        <dbReference type="PROSITE" id="PS50853"/>
    </source>
</evidence>
<evidence type="ECO:0000313" key="5">
    <source>
        <dbReference type="Proteomes" id="UP000054359"/>
    </source>
</evidence>
<keyword evidence="1" id="KW-0812">Transmembrane</keyword>
<evidence type="ECO:0000313" key="4">
    <source>
        <dbReference type="EMBL" id="KFM60835.1"/>
    </source>
</evidence>
<feature type="transmembrane region" description="Helical" evidence="1">
    <location>
        <begin position="307"/>
        <end position="329"/>
    </location>
</feature>
<dbReference type="InterPro" id="IPR003961">
    <property type="entry name" value="FN3_dom"/>
</dbReference>
<name>A0A087T6U6_STEMI</name>
<dbReference type="InterPro" id="IPR036116">
    <property type="entry name" value="FN3_sf"/>
</dbReference>